<dbReference type="EMBL" id="UZAH01040087">
    <property type="protein sequence ID" value="VDP57846.1"/>
    <property type="molecule type" value="Genomic_DNA"/>
</dbReference>
<evidence type="ECO:0000313" key="1">
    <source>
        <dbReference type="EMBL" id="VDP57846.1"/>
    </source>
</evidence>
<accession>A0A3P8IS56</accession>
<accession>A0A183GUX1</accession>
<proteinExistence type="predicted"/>
<gene>
    <name evidence="1" type="ORF">HPBE_LOCUS26490</name>
</gene>
<sequence length="87" mass="9694">MANEQMEITSLELERLLLDEPTAEEQLSSMRATLAEMANAVKMLAQQNVSQVRQIVQTLRGHLVNLENMPATVLEDLDQGSTRAATR</sequence>
<dbReference type="Proteomes" id="UP000050761">
    <property type="component" value="Unassembled WGS sequence"/>
</dbReference>
<protein>
    <submittedName>
        <fullName evidence="3">GAT domain-containing protein</fullName>
    </submittedName>
</protein>
<dbReference type="WBParaSite" id="HPBE_0002649101-mRNA-1">
    <property type="protein sequence ID" value="HPBE_0002649101-mRNA-1"/>
    <property type="gene ID" value="HPBE_0002649101"/>
</dbReference>
<organism evidence="2 3">
    <name type="scientific">Heligmosomoides polygyrus</name>
    <name type="common">Parasitic roundworm</name>
    <dbReference type="NCBI Taxonomy" id="6339"/>
    <lineage>
        <taxon>Eukaryota</taxon>
        <taxon>Metazoa</taxon>
        <taxon>Ecdysozoa</taxon>
        <taxon>Nematoda</taxon>
        <taxon>Chromadorea</taxon>
        <taxon>Rhabditida</taxon>
        <taxon>Rhabditina</taxon>
        <taxon>Rhabditomorpha</taxon>
        <taxon>Strongyloidea</taxon>
        <taxon>Heligmosomidae</taxon>
        <taxon>Heligmosomoides</taxon>
    </lineage>
</organism>
<evidence type="ECO:0000313" key="3">
    <source>
        <dbReference type="WBParaSite" id="HPBE_0002649101-mRNA-1"/>
    </source>
</evidence>
<evidence type="ECO:0000313" key="2">
    <source>
        <dbReference type="Proteomes" id="UP000050761"/>
    </source>
</evidence>
<name>A0A183GUX1_HELPZ</name>
<keyword evidence="2" id="KW-1185">Reference proteome</keyword>
<reference evidence="3" key="2">
    <citation type="submission" date="2019-09" db="UniProtKB">
        <authorList>
            <consortium name="WormBaseParasite"/>
        </authorList>
    </citation>
    <scope>IDENTIFICATION</scope>
</reference>
<dbReference type="AlphaFoldDB" id="A0A183GUX1"/>
<reference evidence="1 2" key="1">
    <citation type="submission" date="2018-11" db="EMBL/GenBank/DDBJ databases">
        <authorList>
            <consortium name="Pathogen Informatics"/>
        </authorList>
    </citation>
    <scope>NUCLEOTIDE SEQUENCE [LARGE SCALE GENOMIC DNA]</scope>
</reference>